<gene>
    <name evidence="12" type="primary">tkrA</name>
    <name evidence="12" type="ORF">FF011L_52710</name>
</gene>
<feature type="domain" description="D-isomer specific 2-hydroxyacid dehydrogenase NAD-binding" evidence="11">
    <location>
        <begin position="112"/>
        <end position="289"/>
    </location>
</feature>
<organism evidence="12 13">
    <name type="scientific">Roseimaritima multifibrata</name>
    <dbReference type="NCBI Taxonomy" id="1930274"/>
    <lineage>
        <taxon>Bacteria</taxon>
        <taxon>Pseudomonadati</taxon>
        <taxon>Planctomycetota</taxon>
        <taxon>Planctomycetia</taxon>
        <taxon>Pirellulales</taxon>
        <taxon>Pirellulaceae</taxon>
        <taxon>Roseimaritima</taxon>
    </lineage>
</organism>
<dbReference type="EC" id="1.1.1.79" evidence="6"/>
<dbReference type="SUPFAM" id="SSF51735">
    <property type="entry name" value="NAD(P)-binding Rossmann-fold domains"/>
    <property type="match status" value="1"/>
</dbReference>
<comment type="catalytic activity">
    <reaction evidence="4">
        <text>glycolate + NADP(+) = glyoxylate + NADPH + H(+)</text>
        <dbReference type="Rhea" id="RHEA:10992"/>
        <dbReference type="ChEBI" id="CHEBI:15378"/>
        <dbReference type="ChEBI" id="CHEBI:29805"/>
        <dbReference type="ChEBI" id="CHEBI:36655"/>
        <dbReference type="ChEBI" id="CHEBI:57783"/>
        <dbReference type="ChEBI" id="CHEBI:58349"/>
        <dbReference type="EC" id="1.1.1.79"/>
    </reaction>
</comment>
<dbReference type="GO" id="GO:0120509">
    <property type="term" value="F:hydroxypyruvate reductase (NADPH) activity"/>
    <property type="evidence" value="ECO:0007669"/>
    <property type="project" value="RHEA"/>
</dbReference>
<dbReference type="EMBL" id="CP036262">
    <property type="protein sequence ID" value="QDS96460.1"/>
    <property type="molecule type" value="Genomic_DNA"/>
</dbReference>
<dbReference type="PANTHER" id="PTHR10996">
    <property type="entry name" value="2-HYDROXYACID DEHYDROGENASE-RELATED"/>
    <property type="match status" value="1"/>
</dbReference>
<evidence type="ECO:0000256" key="4">
    <source>
        <dbReference type="ARBA" id="ARBA00052769"/>
    </source>
</evidence>
<keyword evidence="13" id="KW-1185">Reference proteome</keyword>
<evidence type="ECO:0000256" key="8">
    <source>
        <dbReference type="ARBA" id="ARBA00073362"/>
    </source>
</evidence>
<keyword evidence="12" id="KW-0670">Pyruvate</keyword>
<evidence type="ECO:0000256" key="1">
    <source>
        <dbReference type="ARBA" id="ARBA00023002"/>
    </source>
</evidence>
<comment type="catalytic activity">
    <reaction evidence="2">
        <text>(R)-glycerate + NAD(+) = 3-hydroxypyruvate + NADH + H(+)</text>
        <dbReference type="Rhea" id="RHEA:17905"/>
        <dbReference type="ChEBI" id="CHEBI:15378"/>
        <dbReference type="ChEBI" id="CHEBI:16659"/>
        <dbReference type="ChEBI" id="CHEBI:17180"/>
        <dbReference type="ChEBI" id="CHEBI:57540"/>
        <dbReference type="ChEBI" id="CHEBI:57945"/>
        <dbReference type="EC" id="1.1.1.81"/>
    </reaction>
</comment>
<name>A0A517MNK6_9BACT</name>
<evidence type="ECO:0000256" key="9">
    <source>
        <dbReference type="RuleBase" id="RU003719"/>
    </source>
</evidence>
<dbReference type="KEGG" id="rml:FF011L_52710"/>
<dbReference type="GO" id="GO:0030267">
    <property type="term" value="F:glyoxylate reductase (NADPH) activity"/>
    <property type="evidence" value="ECO:0007669"/>
    <property type="project" value="UniProtKB-EC"/>
</dbReference>
<dbReference type="PANTHER" id="PTHR10996:SF277">
    <property type="entry name" value="GLYOXYLATE REDUCTASE_HYDROXYPYRUVATE REDUCTASE"/>
    <property type="match status" value="1"/>
</dbReference>
<comment type="catalytic activity">
    <reaction evidence="3">
        <text>(R)-glycerate + NADP(+) = 3-hydroxypyruvate + NADPH + H(+)</text>
        <dbReference type="Rhea" id="RHEA:18657"/>
        <dbReference type="ChEBI" id="CHEBI:15378"/>
        <dbReference type="ChEBI" id="CHEBI:16659"/>
        <dbReference type="ChEBI" id="CHEBI:17180"/>
        <dbReference type="ChEBI" id="CHEBI:57783"/>
        <dbReference type="ChEBI" id="CHEBI:58349"/>
        <dbReference type="EC" id="1.1.1.81"/>
    </reaction>
</comment>
<dbReference type="InterPro" id="IPR029753">
    <property type="entry name" value="D-isomer_DH_CS"/>
</dbReference>
<dbReference type="Gene3D" id="3.40.50.720">
    <property type="entry name" value="NAD(P)-binding Rossmann-like Domain"/>
    <property type="match status" value="2"/>
</dbReference>
<dbReference type="EC" id="1.1.1.81" evidence="7"/>
<dbReference type="GO" id="GO:0051287">
    <property type="term" value="F:NAD binding"/>
    <property type="evidence" value="ECO:0007669"/>
    <property type="project" value="InterPro"/>
</dbReference>
<protein>
    <recommendedName>
        <fullName evidence="8">Glyoxylate/hydroxypyruvate reductase B</fullName>
        <ecNumber evidence="6">1.1.1.79</ecNumber>
        <ecNumber evidence="7">1.1.1.81</ecNumber>
    </recommendedName>
</protein>
<evidence type="ECO:0000256" key="7">
    <source>
        <dbReference type="ARBA" id="ARBA00066674"/>
    </source>
</evidence>
<feature type="domain" description="D-isomer specific 2-hydroxyacid dehydrogenase catalytic" evidence="10">
    <location>
        <begin position="6"/>
        <end position="320"/>
    </location>
</feature>
<dbReference type="Proteomes" id="UP000320672">
    <property type="component" value="Chromosome"/>
</dbReference>
<dbReference type="InterPro" id="IPR006140">
    <property type="entry name" value="D-isomer_DH_NAD-bd"/>
</dbReference>
<dbReference type="Pfam" id="PF02826">
    <property type="entry name" value="2-Hacid_dh_C"/>
    <property type="match status" value="1"/>
</dbReference>
<dbReference type="FunFam" id="3.40.50.720:FF:000026">
    <property type="entry name" value="Glyoxylate/hydroxypyruvate reductase B"/>
    <property type="match status" value="1"/>
</dbReference>
<dbReference type="Pfam" id="PF00389">
    <property type="entry name" value="2-Hacid_dh"/>
    <property type="match status" value="1"/>
</dbReference>
<accession>A0A517MNK6</accession>
<dbReference type="PROSITE" id="PS00670">
    <property type="entry name" value="D_2_HYDROXYACID_DH_2"/>
    <property type="match status" value="1"/>
</dbReference>
<comment type="similarity">
    <text evidence="5">Belongs to the D-isomer specific 2-hydroxyacid dehydrogenase family. GhrB subfamily.</text>
</comment>
<evidence type="ECO:0000259" key="10">
    <source>
        <dbReference type="Pfam" id="PF00389"/>
    </source>
</evidence>
<dbReference type="SUPFAM" id="SSF52283">
    <property type="entry name" value="Formate/glycerate dehydrogenase catalytic domain-like"/>
    <property type="match status" value="1"/>
</dbReference>
<dbReference type="GO" id="GO:0008465">
    <property type="term" value="F:hydroxypyruvate reductase (NADH) activity"/>
    <property type="evidence" value="ECO:0007669"/>
    <property type="project" value="RHEA"/>
</dbReference>
<evidence type="ECO:0000256" key="6">
    <source>
        <dbReference type="ARBA" id="ARBA00066661"/>
    </source>
</evidence>
<dbReference type="GO" id="GO:0005829">
    <property type="term" value="C:cytosol"/>
    <property type="evidence" value="ECO:0007669"/>
    <property type="project" value="TreeGrafter"/>
</dbReference>
<reference evidence="12 13" key="1">
    <citation type="submission" date="2019-02" db="EMBL/GenBank/DDBJ databases">
        <title>Deep-cultivation of Planctomycetes and their phenomic and genomic characterization uncovers novel biology.</title>
        <authorList>
            <person name="Wiegand S."/>
            <person name="Jogler M."/>
            <person name="Boedeker C."/>
            <person name="Pinto D."/>
            <person name="Vollmers J."/>
            <person name="Rivas-Marin E."/>
            <person name="Kohn T."/>
            <person name="Peeters S.H."/>
            <person name="Heuer A."/>
            <person name="Rast P."/>
            <person name="Oberbeckmann S."/>
            <person name="Bunk B."/>
            <person name="Jeske O."/>
            <person name="Meyerdierks A."/>
            <person name="Storesund J.E."/>
            <person name="Kallscheuer N."/>
            <person name="Luecker S."/>
            <person name="Lage O.M."/>
            <person name="Pohl T."/>
            <person name="Merkel B.J."/>
            <person name="Hornburger P."/>
            <person name="Mueller R.-W."/>
            <person name="Bruemmer F."/>
            <person name="Labrenz M."/>
            <person name="Spormann A.M."/>
            <person name="Op den Camp H."/>
            <person name="Overmann J."/>
            <person name="Amann R."/>
            <person name="Jetten M.S.M."/>
            <person name="Mascher T."/>
            <person name="Medema M.H."/>
            <person name="Devos D.P."/>
            <person name="Kaster A.-K."/>
            <person name="Ovreas L."/>
            <person name="Rohde M."/>
            <person name="Galperin M.Y."/>
            <person name="Jogler C."/>
        </authorList>
    </citation>
    <scope>NUCLEOTIDE SEQUENCE [LARGE SCALE GENOMIC DNA]</scope>
    <source>
        <strain evidence="12 13">FF011L</strain>
    </source>
</reference>
<dbReference type="RefSeq" id="WP_145354603.1">
    <property type="nucleotide sequence ID" value="NZ_CP036262.1"/>
</dbReference>
<dbReference type="InterPro" id="IPR036291">
    <property type="entry name" value="NAD(P)-bd_dom_sf"/>
</dbReference>
<sequence length="321" mass="34261">MSRPKVLVTRKIPKVGIEMLQRVADVDVWPGEMPPPRDELLKRVAGCNGLLSMLSDGVDGELLDRAGSGFKVVSNYAVGYNNIDVSAAQERGVAVGNTPDVLTDSTADLAVTLLLAAARRLPAAIENVKQGEWKTWEPMGFLGVDLRGKTVGILGMGRIGLAVAQRLQGGWGMKVLYTARTAKPDADQMGAKHVQLTEMLQQSDFVSVHCPLTDQTRNLLDETKFALMQPHAVLVNTARGDVIDQEALADALEGGKIFAAGLDVTTPEPLPPTHRLVQLENCTIAPHIGSASVQSRDDMARLAAENILAGLAGKPLPNPVS</sequence>
<dbReference type="AlphaFoldDB" id="A0A517MNK6"/>
<evidence type="ECO:0000256" key="3">
    <source>
        <dbReference type="ARBA" id="ARBA00052239"/>
    </source>
</evidence>
<evidence type="ECO:0000313" key="12">
    <source>
        <dbReference type="EMBL" id="QDS96460.1"/>
    </source>
</evidence>
<evidence type="ECO:0000256" key="5">
    <source>
        <dbReference type="ARBA" id="ARBA00061278"/>
    </source>
</evidence>
<dbReference type="OrthoDB" id="277029at2"/>
<evidence type="ECO:0000259" key="11">
    <source>
        <dbReference type="Pfam" id="PF02826"/>
    </source>
</evidence>
<dbReference type="InterPro" id="IPR006139">
    <property type="entry name" value="D-isomer_2_OHA_DH_cat_dom"/>
</dbReference>
<dbReference type="CDD" id="cd05301">
    <property type="entry name" value="GDH"/>
    <property type="match status" value="1"/>
</dbReference>
<dbReference type="InterPro" id="IPR050223">
    <property type="entry name" value="D-isomer_2-hydroxyacid_DH"/>
</dbReference>
<evidence type="ECO:0000313" key="13">
    <source>
        <dbReference type="Proteomes" id="UP000320672"/>
    </source>
</evidence>
<proteinExistence type="inferred from homology"/>
<evidence type="ECO:0000256" key="2">
    <source>
        <dbReference type="ARBA" id="ARBA00051801"/>
    </source>
</evidence>
<keyword evidence="1 9" id="KW-0560">Oxidoreductase</keyword>